<keyword evidence="8" id="KW-0969">Cilium</keyword>
<keyword evidence="5 7" id="KW-1133">Transmembrane helix</keyword>
<dbReference type="PANTHER" id="PTHR30065">
    <property type="entry name" value="FLAGELLAR BIOSYNTHETIC PROTEIN FLIR"/>
    <property type="match status" value="1"/>
</dbReference>
<dbReference type="OrthoDB" id="9779817at2"/>
<evidence type="ECO:0000256" key="5">
    <source>
        <dbReference type="ARBA" id="ARBA00022989"/>
    </source>
</evidence>
<keyword evidence="8" id="KW-0966">Cell projection</keyword>
<dbReference type="Pfam" id="PF01311">
    <property type="entry name" value="Bac_export_1"/>
    <property type="match status" value="1"/>
</dbReference>
<keyword evidence="9" id="KW-1185">Reference proteome</keyword>
<feature type="transmembrane region" description="Helical" evidence="7">
    <location>
        <begin position="14"/>
        <end position="32"/>
    </location>
</feature>
<proteinExistence type="inferred from homology"/>
<protein>
    <submittedName>
        <fullName evidence="8">Flagellar biosynthesis protein FliR</fullName>
    </submittedName>
</protein>
<keyword evidence="6 7" id="KW-0472">Membrane</keyword>
<dbReference type="InterPro" id="IPR002010">
    <property type="entry name" value="T3SS_IM_R"/>
</dbReference>
<reference evidence="8 9" key="1">
    <citation type="submission" date="2018-05" db="EMBL/GenBank/DDBJ databases">
        <title>Oceanovita maritima gen. nov., sp. nov., a marine bacterium in the family Rhodobacteraceae isolated from surface seawater of Lundu port Xiamen, China.</title>
        <authorList>
            <person name="Hetharua B.H."/>
            <person name="Min D."/>
            <person name="Liao H."/>
            <person name="Tian Y."/>
        </authorList>
    </citation>
    <scope>NUCLEOTIDE SEQUENCE [LARGE SCALE GENOMIC DNA]</scope>
    <source>
        <strain evidence="8 9">FSX-11</strain>
    </source>
</reference>
<name>A0A2V4NB49_9RHOB</name>
<dbReference type="GO" id="GO:0006605">
    <property type="term" value="P:protein targeting"/>
    <property type="evidence" value="ECO:0007669"/>
    <property type="project" value="InterPro"/>
</dbReference>
<organism evidence="8 9">
    <name type="scientific">Litorivita pollutaquae</name>
    <dbReference type="NCBI Taxonomy" id="2200892"/>
    <lineage>
        <taxon>Bacteria</taxon>
        <taxon>Pseudomonadati</taxon>
        <taxon>Pseudomonadota</taxon>
        <taxon>Alphaproteobacteria</taxon>
        <taxon>Rhodobacterales</taxon>
        <taxon>Paracoccaceae</taxon>
        <taxon>Litorivita</taxon>
    </lineage>
</organism>
<dbReference type="Proteomes" id="UP000248012">
    <property type="component" value="Unassembled WGS sequence"/>
</dbReference>
<dbReference type="PANTHER" id="PTHR30065:SF1">
    <property type="entry name" value="SURFACE PRESENTATION OF ANTIGENS PROTEIN SPAR"/>
    <property type="match status" value="1"/>
</dbReference>
<dbReference type="AlphaFoldDB" id="A0A2V4NB49"/>
<feature type="transmembrane region" description="Helical" evidence="7">
    <location>
        <begin position="44"/>
        <end position="63"/>
    </location>
</feature>
<feature type="transmembrane region" description="Helical" evidence="7">
    <location>
        <begin position="83"/>
        <end position="103"/>
    </location>
</feature>
<evidence type="ECO:0000313" key="9">
    <source>
        <dbReference type="Proteomes" id="UP000248012"/>
    </source>
</evidence>
<evidence type="ECO:0000313" key="8">
    <source>
        <dbReference type="EMBL" id="PYC47363.1"/>
    </source>
</evidence>
<evidence type="ECO:0000256" key="6">
    <source>
        <dbReference type="ARBA" id="ARBA00023136"/>
    </source>
</evidence>
<dbReference type="EMBL" id="QFVT01000006">
    <property type="protein sequence ID" value="PYC47363.1"/>
    <property type="molecule type" value="Genomic_DNA"/>
</dbReference>
<evidence type="ECO:0000256" key="7">
    <source>
        <dbReference type="SAM" id="Phobius"/>
    </source>
</evidence>
<feature type="transmembrane region" description="Helical" evidence="7">
    <location>
        <begin position="213"/>
        <end position="243"/>
    </location>
</feature>
<comment type="similarity">
    <text evidence="2">Belongs to the FliR/MopE/SpaR family.</text>
</comment>
<evidence type="ECO:0000256" key="1">
    <source>
        <dbReference type="ARBA" id="ARBA00004651"/>
    </source>
</evidence>
<feature type="transmembrane region" description="Helical" evidence="7">
    <location>
        <begin position="181"/>
        <end position="201"/>
    </location>
</feature>
<keyword evidence="4 7" id="KW-0812">Transmembrane</keyword>
<keyword evidence="8" id="KW-0282">Flagellum</keyword>
<keyword evidence="3" id="KW-1003">Cell membrane</keyword>
<evidence type="ECO:0000256" key="4">
    <source>
        <dbReference type="ARBA" id="ARBA00022692"/>
    </source>
</evidence>
<evidence type="ECO:0000256" key="2">
    <source>
        <dbReference type="ARBA" id="ARBA00009772"/>
    </source>
</evidence>
<accession>A0A2V4NB49</accession>
<dbReference type="RefSeq" id="WP_110796147.1">
    <property type="nucleotide sequence ID" value="NZ_KZ826485.1"/>
</dbReference>
<evidence type="ECO:0000256" key="3">
    <source>
        <dbReference type="ARBA" id="ARBA00022475"/>
    </source>
</evidence>
<comment type="caution">
    <text evidence="8">The sequence shown here is derived from an EMBL/GenBank/DDBJ whole genome shotgun (WGS) entry which is preliminary data.</text>
</comment>
<gene>
    <name evidence="8" type="ORF">DI396_10360</name>
</gene>
<feature type="transmembrane region" description="Helical" evidence="7">
    <location>
        <begin position="124"/>
        <end position="146"/>
    </location>
</feature>
<dbReference type="GO" id="GO:0005886">
    <property type="term" value="C:plasma membrane"/>
    <property type="evidence" value="ECO:0007669"/>
    <property type="project" value="UniProtKB-SubCell"/>
</dbReference>
<comment type="subcellular location">
    <subcellularLocation>
        <location evidence="1">Cell membrane</location>
        <topology evidence="1">Multi-pass membrane protein</topology>
    </subcellularLocation>
</comment>
<dbReference type="PRINTS" id="PR00953">
    <property type="entry name" value="TYPE3IMRPROT"/>
</dbReference>
<sequence length="258" mass="27032">MENAAALFGWTEALLWQGFLVFLRVGPMVSLLPGFGEQSVSVRVKLGLALAFTLVLSPIVGTIDPQGTYTLPALVRYAATETTNGLLLGIGVRLFVLALQTAGSMAAQATSLAQIFGGAGAEPLPAIGHVLMVSGLALAMMMGLHVRVVQLLVLSYDMLPAGQFPVPSVVSQWGISQVSRAFSLAFTLAAPFIIISVLYNLTLGVINRAMPQLMVAFVGAPVITGGAMALLLIISPVILQVWVEALNLFMANPFTGAP</sequence>